<gene>
    <name evidence="2" type="ORF">D0C36_13780</name>
</gene>
<protein>
    <submittedName>
        <fullName evidence="2">DUF3472 domain-containing protein</fullName>
    </submittedName>
</protein>
<dbReference type="EMBL" id="QWDC01000002">
    <property type="protein sequence ID" value="RFZ92493.1"/>
    <property type="molecule type" value="Genomic_DNA"/>
</dbReference>
<comment type="caution">
    <text evidence="2">The sequence shown here is derived from an EMBL/GenBank/DDBJ whole genome shotgun (WGS) entry which is preliminary data.</text>
</comment>
<proteinExistence type="predicted"/>
<accession>A0A372NT84</accession>
<feature type="chain" id="PRO_5016737677" evidence="1">
    <location>
        <begin position="24"/>
        <end position="396"/>
    </location>
</feature>
<dbReference type="Pfam" id="PF11958">
    <property type="entry name" value="DUF3472"/>
    <property type="match status" value="1"/>
</dbReference>
<evidence type="ECO:0000313" key="3">
    <source>
        <dbReference type="Proteomes" id="UP000264217"/>
    </source>
</evidence>
<sequence>MKISAFLLVACAASFFAVNIASAQSTDTTLPQNSAVPQTENAAPSQHIFFDFSDDAIARIHKIKITRSADAEYFSVHNFRGGYDGLQQTPDKDYGASNILIASLWDPNTANKVFSKVTYAGKGTFTSRFGGEGDGWKTINSYKWKLNTWYNIAIRAWKNNGDLYVATFIQDMGTGIWFHTSTLAEVDRDGYLGKRDDAFLENWDGTNAAWDGRYVRKAFFKDCWSLTEGNTWEKHNRRFFNANGNDKARNGKYDRSFNAGYDGAEDAYFMQHGGDTKPAEAFGAGRRLDLPEQAQQGVAPKIDVGATSNVTATYTAKTIKITWKTDATKSPQLSSKVEIVSAAGKVVQTIDEILPEKRSAIVKTLLLPGRYIAKVTVTDIFNQVGKPVEKSFVVKK</sequence>
<dbReference type="AlphaFoldDB" id="A0A372NT84"/>
<evidence type="ECO:0000313" key="2">
    <source>
        <dbReference type="EMBL" id="RFZ92493.1"/>
    </source>
</evidence>
<dbReference type="Proteomes" id="UP000264217">
    <property type="component" value="Unassembled WGS sequence"/>
</dbReference>
<dbReference type="OrthoDB" id="1155193at2"/>
<name>A0A372NT84_9SPHI</name>
<keyword evidence="3" id="KW-1185">Reference proteome</keyword>
<dbReference type="RefSeq" id="WP_117392202.1">
    <property type="nucleotide sequence ID" value="NZ_QWDC01000002.1"/>
</dbReference>
<dbReference type="InterPro" id="IPR021862">
    <property type="entry name" value="DUF3472"/>
</dbReference>
<reference evidence="2 3" key="1">
    <citation type="submission" date="2018-08" db="EMBL/GenBank/DDBJ databases">
        <title>Mucilaginibacter sp. MYSH2.</title>
        <authorList>
            <person name="Seo T."/>
        </authorList>
    </citation>
    <scope>NUCLEOTIDE SEQUENCE [LARGE SCALE GENOMIC DNA]</scope>
    <source>
        <strain evidence="2 3">MYSH2</strain>
    </source>
</reference>
<organism evidence="2 3">
    <name type="scientific">Mucilaginibacter conchicola</name>
    <dbReference type="NCBI Taxonomy" id="2303333"/>
    <lineage>
        <taxon>Bacteria</taxon>
        <taxon>Pseudomonadati</taxon>
        <taxon>Bacteroidota</taxon>
        <taxon>Sphingobacteriia</taxon>
        <taxon>Sphingobacteriales</taxon>
        <taxon>Sphingobacteriaceae</taxon>
        <taxon>Mucilaginibacter</taxon>
    </lineage>
</organism>
<evidence type="ECO:0000256" key="1">
    <source>
        <dbReference type="SAM" id="SignalP"/>
    </source>
</evidence>
<feature type="signal peptide" evidence="1">
    <location>
        <begin position="1"/>
        <end position="23"/>
    </location>
</feature>
<keyword evidence="1" id="KW-0732">Signal</keyword>